<accession>A0A9D4V011</accession>
<keyword evidence="1" id="KW-0808">Transferase</keyword>
<proteinExistence type="predicted"/>
<keyword evidence="1" id="KW-0328">Glycosyltransferase</keyword>
<dbReference type="SUPFAM" id="SSF53756">
    <property type="entry name" value="UDP-Glycosyltransferase/glycogen phosphorylase"/>
    <property type="match status" value="1"/>
</dbReference>
<dbReference type="Gene3D" id="3.40.50.2000">
    <property type="entry name" value="Glycogen Phosphorylase B"/>
    <property type="match status" value="1"/>
</dbReference>
<dbReference type="OrthoDB" id="1910256at2759"/>
<dbReference type="Proteomes" id="UP000886520">
    <property type="component" value="Chromosome 8"/>
</dbReference>
<sequence length="542" mass="59286">MLSRRSRQALHPTLRLLASGGRQWARDAGQLALYRILGGLFLVLLLFSRAVMPPQTVHPIYQPLQIDKSESSLKLLIITLEFKKGTFSGNGVYAQSIARSLAHRGNEVLVISGKPVKHVDRGKIVDNMKPMNMEAGNMLINQTKDGQNLSPVSSEAVSNVQLSKDSNLGLYELEVEVEESGWGRLDWKCPWQSFAQGIGVYTEFVVEFSPSWALVVDWSAVPAFESLSQVARLQWRMAFLNFRIYTVSEYQGENGEVEKLFYKDMESKAVSMASAVSALSSRDAHILATQLGAGIRDGVVPKPHFPPLREDLRALALSAKVTSEGFQSTEEWLSGRVFLTCCVRLSPEKNTELFASMIEILAAFLRKQQVVPFLCGGAKGGSPYAERIKSRVKAVMPEAIIHEGFMGASDLANLYSQTLLNFHPCIYDAYGMTIVEAAAFASPSIVHVGSGGAVGAAEFLDPSQDQVFALDLTATAPIIAGNIKKVFLNRNLLAKIGQTSSRRSLSWNEDANAGQLIGILETAPIFAKQSNTEQGISLTTKL</sequence>
<organism evidence="4 5">
    <name type="scientific">Adiantum capillus-veneris</name>
    <name type="common">Maidenhair fern</name>
    <dbReference type="NCBI Taxonomy" id="13818"/>
    <lineage>
        <taxon>Eukaryota</taxon>
        <taxon>Viridiplantae</taxon>
        <taxon>Streptophyta</taxon>
        <taxon>Embryophyta</taxon>
        <taxon>Tracheophyta</taxon>
        <taxon>Polypodiopsida</taxon>
        <taxon>Polypodiidae</taxon>
        <taxon>Polypodiales</taxon>
        <taxon>Pteridineae</taxon>
        <taxon>Pteridaceae</taxon>
        <taxon>Vittarioideae</taxon>
        <taxon>Adiantum</taxon>
    </lineage>
</organism>
<dbReference type="Pfam" id="PF00534">
    <property type="entry name" value="Glycos_transf_1"/>
    <property type="match status" value="1"/>
</dbReference>
<dbReference type="InterPro" id="IPR001296">
    <property type="entry name" value="Glyco_trans_1"/>
</dbReference>
<comment type="caution">
    <text evidence="4">The sequence shown here is derived from an EMBL/GenBank/DDBJ whole genome shotgun (WGS) entry which is preliminary data.</text>
</comment>
<keyword evidence="2" id="KW-1133">Transmembrane helix</keyword>
<feature type="transmembrane region" description="Helical" evidence="2">
    <location>
        <begin position="32"/>
        <end position="52"/>
    </location>
</feature>
<evidence type="ECO:0000256" key="2">
    <source>
        <dbReference type="SAM" id="Phobius"/>
    </source>
</evidence>
<dbReference type="GO" id="GO:0016757">
    <property type="term" value="F:glycosyltransferase activity"/>
    <property type="evidence" value="ECO:0007669"/>
    <property type="project" value="UniProtKB-KW"/>
</dbReference>
<evidence type="ECO:0000313" key="5">
    <source>
        <dbReference type="Proteomes" id="UP000886520"/>
    </source>
</evidence>
<evidence type="ECO:0000313" key="4">
    <source>
        <dbReference type="EMBL" id="KAI5076847.1"/>
    </source>
</evidence>
<keyword evidence="5" id="KW-1185">Reference proteome</keyword>
<name>A0A9D4V011_ADICA</name>
<keyword evidence="2" id="KW-0812">Transmembrane</keyword>
<feature type="domain" description="Glycosyl transferase family 1" evidence="3">
    <location>
        <begin position="338"/>
        <end position="453"/>
    </location>
</feature>
<evidence type="ECO:0000256" key="1">
    <source>
        <dbReference type="ARBA" id="ARBA00022676"/>
    </source>
</evidence>
<dbReference type="AlphaFoldDB" id="A0A9D4V011"/>
<dbReference type="EMBL" id="JABFUD020000008">
    <property type="protein sequence ID" value="KAI5076847.1"/>
    <property type="molecule type" value="Genomic_DNA"/>
</dbReference>
<gene>
    <name evidence="4" type="ORF">GOP47_0008912</name>
</gene>
<keyword evidence="2" id="KW-0472">Membrane</keyword>
<reference evidence="4" key="1">
    <citation type="submission" date="2021-01" db="EMBL/GenBank/DDBJ databases">
        <title>Adiantum capillus-veneris genome.</title>
        <authorList>
            <person name="Fang Y."/>
            <person name="Liao Q."/>
        </authorList>
    </citation>
    <scope>NUCLEOTIDE SEQUENCE</scope>
    <source>
        <strain evidence="4">H3</strain>
        <tissue evidence="4">Leaf</tissue>
    </source>
</reference>
<protein>
    <recommendedName>
        <fullName evidence="3">Glycosyl transferase family 1 domain-containing protein</fullName>
    </recommendedName>
</protein>
<evidence type="ECO:0000259" key="3">
    <source>
        <dbReference type="Pfam" id="PF00534"/>
    </source>
</evidence>